<sequence>MSIITFPRYKFFVNLISKATEHCAPLGPFTALIVISSKTVEPVVLDIRNGPP</sequence>
<evidence type="ECO:0000313" key="2">
    <source>
        <dbReference type="Proteomes" id="UP000596202"/>
    </source>
</evidence>
<name>A0A9Q7E767_MYROD</name>
<protein>
    <submittedName>
        <fullName evidence="1">Uncharacterized protein</fullName>
    </submittedName>
</protein>
<gene>
    <name evidence="1" type="ORF">I6I88_12945</name>
</gene>
<organism evidence="1 2">
    <name type="scientific">Myroides odoratus</name>
    <name type="common">Flavobacterium odoratum</name>
    <dbReference type="NCBI Taxonomy" id="256"/>
    <lineage>
        <taxon>Bacteria</taxon>
        <taxon>Pseudomonadati</taxon>
        <taxon>Bacteroidota</taxon>
        <taxon>Flavobacteriia</taxon>
        <taxon>Flavobacteriales</taxon>
        <taxon>Flavobacteriaceae</taxon>
        <taxon>Myroides</taxon>
    </lineage>
</organism>
<evidence type="ECO:0000313" key="1">
    <source>
        <dbReference type="EMBL" id="QQT99115.1"/>
    </source>
</evidence>
<accession>A0A9Q7E767</accession>
<dbReference type="AlphaFoldDB" id="A0A9Q7E767"/>
<proteinExistence type="predicted"/>
<reference evidence="1 2" key="1">
    <citation type="submission" date="2021-01" db="EMBL/GenBank/DDBJ databases">
        <title>FDA dAtabase for Regulatory Grade micrObial Sequences (FDA-ARGOS): Supporting development and validation of Infectious Disease Dx tests.</title>
        <authorList>
            <person name="Sproer C."/>
            <person name="Gronow S."/>
            <person name="Severitt S."/>
            <person name="Schroder I."/>
            <person name="Tallon L."/>
            <person name="Sadzewicz L."/>
            <person name="Zhao X."/>
            <person name="Boylan J."/>
            <person name="Ott S."/>
            <person name="Bowen H."/>
            <person name="Vavikolanu K."/>
            <person name="Mehta A."/>
            <person name="Aluvathingal J."/>
            <person name="Nadendla S."/>
            <person name="Lowell S."/>
            <person name="Myers T."/>
            <person name="Yan Y."/>
            <person name="Sichtig H."/>
        </authorList>
    </citation>
    <scope>NUCLEOTIDE SEQUENCE [LARGE SCALE GENOMIC DNA]</scope>
    <source>
        <strain evidence="1 2">FDAARGOS_1131</strain>
    </source>
</reference>
<dbReference type="RefSeq" id="WP_155522590.1">
    <property type="nucleotide sequence ID" value="NZ_CP068108.1"/>
</dbReference>
<dbReference type="EMBL" id="CP068108">
    <property type="protein sequence ID" value="QQT99115.1"/>
    <property type="molecule type" value="Genomic_DNA"/>
</dbReference>
<dbReference type="Proteomes" id="UP000596202">
    <property type="component" value="Chromosome"/>
</dbReference>
<dbReference type="GeneID" id="93528575"/>